<dbReference type="GO" id="GO:0001228">
    <property type="term" value="F:DNA-binding transcription activator activity, RNA polymerase II-specific"/>
    <property type="evidence" value="ECO:0007669"/>
    <property type="project" value="TreeGrafter"/>
</dbReference>
<evidence type="ECO:0000259" key="9">
    <source>
        <dbReference type="Pfam" id="PF00125"/>
    </source>
</evidence>
<keyword evidence="5" id="KW-0804">Transcription</keyword>
<dbReference type="Pfam" id="PF00125">
    <property type="entry name" value="Histone"/>
    <property type="match status" value="1"/>
</dbReference>
<keyword evidence="6" id="KW-0539">Nucleus</keyword>
<dbReference type="AlphaFoldDB" id="A0A9W8A813"/>
<dbReference type="InterPro" id="IPR009072">
    <property type="entry name" value="Histone-fold"/>
</dbReference>
<evidence type="ECO:0000313" key="10">
    <source>
        <dbReference type="EMBL" id="KAJ1920170.1"/>
    </source>
</evidence>
<evidence type="ECO:0000256" key="4">
    <source>
        <dbReference type="ARBA" id="ARBA00023159"/>
    </source>
</evidence>
<dbReference type="CDD" id="cd22908">
    <property type="entry name" value="HFD_NFYC-like"/>
    <property type="match status" value="1"/>
</dbReference>
<evidence type="ECO:0000256" key="3">
    <source>
        <dbReference type="ARBA" id="ARBA00023125"/>
    </source>
</evidence>
<protein>
    <submittedName>
        <fullName evidence="10">CCAAT- binding transcription factor component</fullName>
    </submittedName>
</protein>
<dbReference type="Gene3D" id="1.10.20.10">
    <property type="entry name" value="Histone, subunit A"/>
    <property type="match status" value="1"/>
</dbReference>
<dbReference type="PANTHER" id="PTHR10252">
    <property type="entry name" value="HISTONE-LIKE TRANSCRIPTION FACTOR CCAAT-RELATED"/>
    <property type="match status" value="1"/>
</dbReference>
<dbReference type="FunFam" id="1.10.20.10:FF:000006">
    <property type="entry name" value="Nuclear transcription factor Y subunit gamma"/>
    <property type="match status" value="1"/>
</dbReference>
<keyword evidence="2" id="KW-0805">Transcription regulation</keyword>
<gene>
    <name evidence="10" type="primary">HAP5</name>
    <name evidence="10" type="ORF">H4219_001543</name>
</gene>
<keyword evidence="11" id="KW-1185">Reference proteome</keyword>
<feature type="region of interest" description="Disordered" evidence="8">
    <location>
        <begin position="1"/>
        <end position="57"/>
    </location>
</feature>
<dbReference type="GO" id="GO:0046982">
    <property type="term" value="F:protein heterodimerization activity"/>
    <property type="evidence" value="ECO:0007669"/>
    <property type="project" value="InterPro"/>
</dbReference>
<evidence type="ECO:0000256" key="1">
    <source>
        <dbReference type="ARBA" id="ARBA00004123"/>
    </source>
</evidence>
<reference evidence="10" key="1">
    <citation type="submission" date="2022-07" db="EMBL/GenBank/DDBJ databases">
        <title>Phylogenomic reconstructions and comparative analyses of Kickxellomycotina fungi.</title>
        <authorList>
            <person name="Reynolds N.K."/>
            <person name="Stajich J.E."/>
            <person name="Barry K."/>
            <person name="Grigoriev I.V."/>
            <person name="Crous P."/>
            <person name="Smith M.E."/>
        </authorList>
    </citation>
    <scope>NUCLEOTIDE SEQUENCE</scope>
    <source>
        <strain evidence="10">NBRC 100468</strain>
    </source>
</reference>
<comment type="similarity">
    <text evidence="7">Belongs to the NFYC/HAP5 subunit family.</text>
</comment>
<evidence type="ECO:0000256" key="2">
    <source>
        <dbReference type="ARBA" id="ARBA00023015"/>
    </source>
</evidence>
<dbReference type="OrthoDB" id="1272441at2759"/>
<comment type="subcellular location">
    <subcellularLocation>
        <location evidence="1">Nucleus</location>
    </subcellularLocation>
</comment>
<evidence type="ECO:0000256" key="7">
    <source>
        <dbReference type="ARBA" id="ARBA00038129"/>
    </source>
</evidence>
<evidence type="ECO:0000313" key="11">
    <source>
        <dbReference type="Proteomes" id="UP001150538"/>
    </source>
</evidence>
<proteinExistence type="inferred from homology"/>
<keyword evidence="4" id="KW-0010">Activator</keyword>
<sequence>MSNLNHSALYGGEPDSSYGIGNPGGGGYPGDGAARSLGLSGGAQQSITPSEQPQVSGLVRNQALGKQVKTIQDFWKAQVEEIQSGTHDFKLHQLPLARIKKVMKTDEDVKMISAEAPVIFSKACEIMILELTLRAWLHAEENKRRTLQRSDISHAVSKSDMFDFLIDIVPREESVKSSTSMNLDYYAGVHPGIPRMVGNGQYMFQGPGGSALPLMDQLSHGFLRSANIPTTRSTQDGISPTNYTLSSNAYQLPTSGGGAGSSVQVSQPGYYSSASSNVNTPTLAGGYTMQGGSGVDGSGTAPGGGGGY</sequence>
<dbReference type="PANTHER" id="PTHR10252:SF8">
    <property type="entry name" value="NUCLEAR TRANSCRIPTION FACTOR Y SUBUNIT GAMMA"/>
    <property type="match status" value="1"/>
</dbReference>
<dbReference type="InterPro" id="IPR007125">
    <property type="entry name" value="H2A/H2B/H3"/>
</dbReference>
<evidence type="ECO:0000256" key="6">
    <source>
        <dbReference type="ARBA" id="ARBA00023242"/>
    </source>
</evidence>
<accession>A0A9W8A813</accession>
<evidence type="ECO:0000256" key="5">
    <source>
        <dbReference type="ARBA" id="ARBA00023163"/>
    </source>
</evidence>
<name>A0A9W8A813_9FUNG</name>
<dbReference type="GO" id="GO:0016602">
    <property type="term" value="C:CCAAT-binding factor complex"/>
    <property type="evidence" value="ECO:0007669"/>
    <property type="project" value="TreeGrafter"/>
</dbReference>
<feature type="domain" description="Core Histone H2A/H2B/H3" evidence="9">
    <location>
        <begin position="87"/>
        <end position="156"/>
    </location>
</feature>
<dbReference type="SUPFAM" id="SSF47113">
    <property type="entry name" value="Histone-fold"/>
    <property type="match status" value="1"/>
</dbReference>
<organism evidence="10 11">
    <name type="scientific">Mycoemilia scoparia</name>
    <dbReference type="NCBI Taxonomy" id="417184"/>
    <lineage>
        <taxon>Eukaryota</taxon>
        <taxon>Fungi</taxon>
        <taxon>Fungi incertae sedis</taxon>
        <taxon>Zoopagomycota</taxon>
        <taxon>Kickxellomycotina</taxon>
        <taxon>Kickxellomycetes</taxon>
        <taxon>Kickxellales</taxon>
        <taxon>Kickxellaceae</taxon>
        <taxon>Mycoemilia</taxon>
    </lineage>
</organism>
<evidence type="ECO:0000256" key="8">
    <source>
        <dbReference type="SAM" id="MobiDB-lite"/>
    </source>
</evidence>
<feature type="compositionally biased region" description="Polar residues" evidence="8">
    <location>
        <begin position="44"/>
        <end position="55"/>
    </location>
</feature>
<dbReference type="EMBL" id="JANBPU010000017">
    <property type="protein sequence ID" value="KAJ1920170.1"/>
    <property type="molecule type" value="Genomic_DNA"/>
</dbReference>
<dbReference type="Proteomes" id="UP001150538">
    <property type="component" value="Unassembled WGS sequence"/>
</dbReference>
<dbReference type="InterPro" id="IPR050568">
    <property type="entry name" value="Transcr_DNA_Rep_Reg"/>
</dbReference>
<keyword evidence="3" id="KW-0238">DNA-binding</keyword>
<feature type="compositionally biased region" description="Gly residues" evidence="8">
    <location>
        <begin position="21"/>
        <end position="30"/>
    </location>
</feature>
<dbReference type="GO" id="GO:0000978">
    <property type="term" value="F:RNA polymerase II cis-regulatory region sequence-specific DNA binding"/>
    <property type="evidence" value="ECO:0007669"/>
    <property type="project" value="TreeGrafter"/>
</dbReference>
<comment type="caution">
    <text evidence="10">The sequence shown here is derived from an EMBL/GenBank/DDBJ whole genome shotgun (WGS) entry which is preliminary data.</text>
</comment>